<dbReference type="InterPro" id="IPR051449">
    <property type="entry name" value="ABC-2_transporter_component"/>
</dbReference>
<reference evidence="6 7" key="1">
    <citation type="submission" date="2017-07" db="EMBL/GenBank/DDBJ databases">
        <title>Complete genome sequence of Actinoalloteichus hoggarensis DSM 45943, type strain of Actinoalloteichus hoggarensis.</title>
        <authorList>
            <person name="Ruckert C."/>
            <person name="Nouioui I."/>
            <person name="Willmese J."/>
            <person name="van Wezel G."/>
            <person name="Klenk H.-P."/>
            <person name="Kalinowski J."/>
            <person name="Zotchev S.B."/>
        </authorList>
    </citation>
    <scope>NUCLEOTIDE SEQUENCE [LARGE SCALE GENOMIC DNA]</scope>
    <source>
        <strain evidence="6 7">DSM 45943</strain>
    </source>
</reference>
<dbReference type="PANTHER" id="PTHR30294">
    <property type="entry name" value="MEMBRANE COMPONENT OF ABC TRANSPORTER YHHJ-RELATED"/>
    <property type="match status" value="1"/>
</dbReference>
<dbReference type="GO" id="GO:0140359">
    <property type="term" value="F:ABC-type transporter activity"/>
    <property type="evidence" value="ECO:0007669"/>
    <property type="project" value="InterPro"/>
</dbReference>
<evidence type="ECO:0000256" key="1">
    <source>
        <dbReference type="ARBA" id="ARBA00004651"/>
    </source>
</evidence>
<keyword evidence="2" id="KW-1003">Cell membrane</keyword>
<keyword evidence="3" id="KW-0812">Transmembrane</keyword>
<evidence type="ECO:0000313" key="7">
    <source>
        <dbReference type="Proteomes" id="UP000204221"/>
    </source>
</evidence>
<name>A0A221VZN2_9PSEU</name>
<evidence type="ECO:0000256" key="3">
    <source>
        <dbReference type="ARBA" id="ARBA00022692"/>
    </source>
</evidence>
<dbReference type="Gene3D" id="3.40.1710.10">
    <property type="entry name" value="abc type-2 transporter like domain"/>
    <property type="match status" value="1"/>
</dbReference>
<keyword evidence="5" id="KW-0472">Membrane</keyword>
<dbReference type="InterPro" id="IPR013525">
    <property type="entry name" value="ABC2_TM"/>
</dbReference>
<proteinExistence type="predicted"/>
<comment type="subcellular location">
    <subcellularLocation>
        <location evidence="1">Cell membrane</location>
        <topology evidence="1">Multi-pass membrane protein</topology>
    </subcellularLocation>
</comment>
<dbReference type="RefSeq" id="WP_093940393.1">
    <property type="nucleotide sequence ID" value="NZ_CP022521.1"/>
</dbReference>
<dbReference type="GO" id="GO:0005886">
    <property type="term" value="C:plasma membrane"/>
    <property type="evidence" value="ECO:0007669"/>
    <property type="project" value="UniProtKB-SubCell"/>
</dbReference>
<evidence type="ECO:0000256" key="2">
    <source>
        <dbReference type="ARBA" id="ARBA00022475"/>
    </source>
</evidence>
<protein>
    <submittedName>
        <fullName evidence="6">Inner membrane transport permease YhhJ</fullName>
    </submittedName>
</protein>
<organism evidence="6 7">
    <name type="scientific">Actinoalloteichus hoggarensis</name>
    <dbReference type="NCBI Taxonomy" id="1470176"/>
    <lineage>
        <taxon>Bacteria</taxon>
        <taxon>Bacillati</taxon>
        <taxon>Actinomycetota</taxon>
        <taxon>Actinomycetes</taxon>
        <taxon>Pseudonocardiales</taxon>
        <taxon>Pseudonocardiaceae</taxon>
        <taxon>Actinoalloteichus</taxon>
    </lineage>
</organism>
<keyword evidence="4" id="KW-1133">Transmembrane helix</keyword>
<dbReference type="Pfam" id="PF12698">
    <property type="entry name" value="ABC2_membrane_3"/>
    <property type="match status" value="1"/>
</dbReference>
<sequence>MLRALLVVSGHELRTRLRDGTALLIALVAPVALASMFGFALGGDDPPLRATIGIVDLDGGQFPASVQSEAMESEELQDILTLESFDAEDDARAALDDGGIGAAIVFPPGFSDSVGDGRGGEVDVMTSEAAPLAGVVATSMVDRISALVEARTLAVRASLDAGVPSDEVGEFVEANGAEGPALTLNSDPMTGGSIDSSVYYGSGMAVLFAFLVVGTSARSLLTERQNGTLSRIRAAPVPPWTAVAGKGLVGFGLALTSMCVTWGSSVLLFGTSWGDPLAVFALCAAHALAATAITMLIASGAKTDAQADGFNLGIAFVFAVLGGSLVPLYNLPDVLQTLALITPNGWASTGLSELAVSGGGIGAVAIPLAVIGGIALVTGALAALRFRKGLFG</sequence>
<gene>
    <name evidence="6" type="primary">yhhJ</name>
    <name evidence="6" type="ORF">AHOG_05540</name>
</gene>
<dbReference type="OrthoDB" id="161250at2"/>
<dbReference type="EMBL" id="CP022521">
    <property type="protein sequence ID" value="ASO18761.1"/>
    <property type="molecule type" value="Genomic_DNA"/>
</dbReference>
<dbReference type="Proteomes" id="UP000204221">
    <property type="component" value="Chromosome"/>
</dbReference>
<evidence type="ECO:0000256" key="4">
    <source>
        <dbReference type="ARBA" id="ARBA00022989"/>
    </source>
</evidence>
<dbReference type="KEGG" id="ahg:AHOG_05540"/>
<dbReference type="AlphaFoldDB" id="A0A221VZN2"/>
<dbReference type="PANTHER" id="PTHR30294:SF38">
    <property type="entry name" value="TRANSPORT PERMEASE PROTEIN"/>
    <property type="match status" value="1"/>
</dbReference>
<evidence type="ECO:0000313" key="6">
    <source>
        <dbReference type="EMBL" id="ASO18761.1"/>
    </source>
</evidence>
<evidence type="ECO:0000256" key="5">
    <source>
        <dbReference type="ARBA" id="ARBA00023136"/>
    </source>
</evidence>
<keyword evidence="7" id="KW-1185">Reference proteome</keyword>
<accession>A0A221VZN2</accession>